<comment type="caution">
    <text evidence="2">The sequence shown here is derived from an EMBL/GenBank/DDBJ whole genome shotgun (WGS) entry which is preliminary data.</text>
</comment>
<dbReference type="EMBL" id="CAJEWN010000197">
    <property type="protein sequence ID" value="CAD2172257.1"/>
    <property type="molecule type" value="Genomic_DNA"/>
</dbReference>
<dbReference type="PANTHER" id="PTHR21068:SF43">
    <property type="entry name" value="SPARTIN"/>
    <property type="match status" value="1"/>
</dbReference>
<dbReference type="Pfam" id="PF06911">
    <property type="entry name" value="Senescence"/>
    <property type="match status" value="1"/>
</dbReference>
<proteinExistence type="predicted"/>
<sequence length="257" mass="28308">MKNELGIYVLPNPTREHPQMFVGIILPRDISSQLEKEFVFALNQFSTIKESQVISNMSQEQKQRTSERIAKFLIDVGDKLAVGATSAATKTGKYMADKGEEYRANLEPTEQPTNIHPLIQNGVVILHKGSKVVAKVTRFVLDKIGDVGVAIGQKVADAFSTIWISLEEASKTLIRCISDETVQTVNLRYGPEASQTTHHALHALGHTTLASFQIYEFGPRSIAGRMARKAGLQIVQGFGTQTETKANVTQIVTKEKS</sequence>
<reference evidence="2 3" key="1">
    <citation type="submission" date="2020-08" db="EMBL/GenBank/DDBJ databases">
        <authorList>
            <person name="Koutsovoulos G."/>
            <person name="Danchin GJ E."/>
        </authorList>
    </citation>
    <scope>NUCLEOTIDE SEQUENCE [LARGE SCALE GENOMIC DNA]</scope>
</reference>
<dbReference type="InterPro" id="IPR009686">
    <property type="entry name" value="Senescence/spartin_C"/>
</dbReference>
<accession>A0A6V7VBG8</accession>
<dbReference type="OrthoDB" id="20821at2759"/>
<evidence type="ECO:0000259" key="1">
    <source>
        <dbReference type="Pfam" id="PF06911"/>
    </source>
</evidence>
<dbReference type="GO" id="GO:0030514">
    <property type="term" value="P:negative regulation of BMP signaling pathway"/>
    <property type="evidence" value="ECO:0007669"/>
    <property type="project" value="TreeGrafter"/>
</dbReference>
<dbReference type="InterPro" id="IPR045036">
    <property type="entry name" value="Spartin-like"/>
</dbReference>
<dbReference type="GO" id="GO:0005886">
    <property type="term" value="C:plasma membrane"/>
    <property type="evidence" value="ECO:0007669"/>
    <property type="project" value="TreeGrafter"/>
</dbReference>
<dbReference type="Proteomes" id="UP000580250">
    <property type="component" value="Unassembled WGS sequence"/>
</dbReference>
<dbReference type="AlphaFoldDB" id="A0A6V7VBG8"/>
<organism evidence="2 3">
    <name type="scientific">Meloidogyne enterolobii</name>
    <name type="common">Root-knot nematode worm</name>
    <name type="synonym">Meloidogyne mayaguensis</name>
    <dbReference type="NCBI Taxonomy" id="390850"/>
    <lineage>
        <taxon>Eukaryota</taxon>
        <taxon>Metazoa</taxon>
        <taxon>Ecdysozoa</taxon>
        <taxon>Nematoda</taxon>
        <taxon>Chromadorea</taxon>
        <taxon>Rhabditida</taxon>
        <taxon>Tylenchina</taxon>
        <taxon>Tylenchomorpha</taxon>
        <taxon>Tylenchoidea</taxon>
        <taxon>Meloidogynidae</taxon>
        <taxon>Meloidogyninae</taxon>
        <taxon>Meloidogyne</taxon>
    </lineage>
</organism>
<protein>
    <recommendedName>
        <fullName evidence="1">Senescence domain-containing protein</fullName>
    </recommendedName>
</protein>
<evidence type="ECO:0000313" key="2">
    <source>
        <dbReference type="EMBL" id="CAD2172257.1"/>
    </source>
</evidence>
<feature type="domain" description="Senescence" evidence="1">
    <location>
        <begin position="73"/>
        <end position="227"/>
    </location>
</feature>
<dbReference type="PANTHER" id="PTHR21068">
    <property type="entry name" value="SPARTIN"/>
    <property type="match status" value="1"/>
</dbReference>
<dbReference type="GO" id="GO:0051301">
    <property type="term" value="P:cell division"/>
    <property type="evidence" value="ECO:0007669"/>
    <property type="project" value="TreeGrafter"/>
</dbReference>
<gene>
    <name evidence="2" type="ORF">MENT_LOCUS23797</name>
</gene>
<name>A0A6V7VBG8_MELEN</name>
<evidence type="ECO:0000313" key="3">
    <source>
        <dbReference type="Proteomes" id="UP000580250"/>
    </source>
</evidence>